<reference evidence="3 4" key="1">
    <citation type="submission" date="2018-03" db="EMBL/GenBank/DDBJ databases">
        <title>Genomic Encyclopedia of Archaeal and Bacterial Type Strains, Phase II (KMG-II): from individual species to whole genera.</title>
        <authorList>
            <person name="Goeker M."/>
        </authorList>
    </citation>
    <scope>NUCLEOTIDE SEQUENCE [LARGE SCALE GENOMIC DNA]</scope>
    <source>
        <strain evidence="3 4">DSM 44720</strain>
    </source>
</reference>
<gene>
    <name evidence="3" type="ORF">CLV43_111285</name>
</gene>
<evidence type="ECO:0000259" key="2">
    <source>
        <dbReference type="Pfam" id="PF02517"/>
    </source>
</evidence>
<dbReference type="GO" id="GO:0080120">
    <property type="term" value="P:CAAX-box protein maturation"/>
    <property type="evidence" value="ECO:0007669"/>
    <property type="project" value="UniProtKB-ARBA"/>
</dbReference>
<feature type="transmembrane region" description="Helical" evidence="1">
    <location>
        <begin position="26"/>
        <end position="45"/>
    </location>
</feature>
<protein>
    <recommendedName>
        <fullName evidence="2">CAAX prenyl protease 2/Lysostaphin resistance protein A-like domain-containing protein</fullName>
    </recommendedName>
</protein>
<accession>A0A2T0SU80</accession>
<keyword evidence="1" id="KW-1133">Transmembrane helix</keyword>
<dbReference type="AlphaFoldDB" id="A0A2T0SU80"/>
<evidence type="ECO:0000256" key="1">
    <source>
        <dbReference type="SAM" id="Phobius"/>
    </source>
</evidence>
<dbReference type="Pfam" id="PF02517">
    <property type="entry name" value="Rce1-like"/>
    <property type="match status" value="1"/>
</dbReference>
<organism evidence="3 4">
    <name type="scientific">Umezawaea tangerina</name>
    <dbReference type="NCBI Taxonomy" id="84725"/>
    <lineage>
        <taxon>Bacteria</taxon>
        <taxon>Bacillati</taxon>
        <taxon>Actinomycetota</taxon>
        <taxon>Actinomycetes</taxon>
        <taxon>Pseudonocardiales</taxon>
        <taxon>Pseudonocardiaceae</taxon>
        <taxon>Umezawaea</taxon>
    </lineage>
</organism>
<feature type="domain" description="CAAX prenyl protease 2/Lysostaphin resistance protein A-like" evidence="2">
    <location>
        <begin position="131"/>
        <end position="222"/>
    </location>
</feature>
<dbReference type="PANTHER" id="PTHR39430:SF1">
    <property type="entry name" value="PROTEASE"/>
    <property type="match status" value="1"/>
</dbReference>
<dbReference type="InterPro" id="IPR003675">
    <property type="entry name" value="Rce1/LyrA-like_dom"/>
</dbReference>
<dbReference type="RefSeq" id="WP_106192381.1">
    <property type="nucleotide sequence ID" value="NZ_PVTF01000011.1"/>
</dbReference>
<dbReference type="EMBL" id="PVTF01000011">
    <property type="protein sequence ID" value="PRY36913.1"/>
    <property type="molecule type" value="Genomic_DNA"/>
</dbReference>
<feature type="transmembrane region" description="Helical" evidence="1">
    <location>
        <begin position="100"/>
        <end position="120"/>
    </location>
</feature>
<keyword evidence="4" id="KW-1185">Reference proteome</keyword>
<feature type="transmembrane region" description="Helical" evidence="1">
    <location>
        <begin position="186"/>
        <end position="206"/>
    </location>
</feature>
<dbReference type="GO" id="GO:0004175">
    <property type="term" value="F:endopeptidase activity"/>
    <property type="evidence" value="ECO:0007669"/>
    <property type="project" value="UniProtKB-ARBA"/>
</dbReference>
<keyword evidence="1" id="KW-0472">Membrane</keyword>
<feature type="transmembrane region" description="Helical" evidence="1">
    <location>
        <begin position="161"/>
        <end position="180"/>
    </location>
</feature>
<comment type="caution">
    <text evidence="3">The sequence shown here is derived from an EMBL/GenBank/DDBJ whole genome shotgun (WGS) entry which is preliminary data.</text>
</comment>
<dbReference type="OrthoDB" id="193898at2"/>
<keyword evidence="1" id="KW-0812">Transmembrane</keyword>
<sequence length="293" mass="31202">MEREVQPEQSTTPVELSEGRIRLRRFRFPVLFGSLFVVMLAVVGIDTLVAPLPLLALPIGLGLAAAGVLCYQKLTRHVEVRDSVPELAAEKRWSGLGRGALLGFALFCTVLLLVLVFGGFDDLSWGSFAGFLGLIGMMASVATMEEVLFRGVLFRILEERTGTVVSLVVSSLLFGATHLVNVNATPWGALAIGLTGGTMLAAAYTATRTLWFPIGLHFAWNFTHAGIFGIAVSGSNDVPNGLLHAVLSGPSVVTGGSFGPEASLLALLVCLVPTVLLLRRASRAGRILPRPRR</sequence>
<dbReference type="PANTHER" id="PTHR39430">
    <property type="entry name" value="MEMBRANE-ASSOCIATED PROTEASE-RELATED"/>
    <property type="match status" value="1"/>
</dbReference>
<dbReference type="Proteomes" id="UP000239494">
    <property type="component" value="Unassembled WGS sequence"/>
</dbReference>
<feature type="transmembrane region" description="Helical" evidence="1">
    <location>
        <begin position="126"/>
        <end position="149"/>
    </location>
</feature>
<name>A0A2T0SU80_9PSEU</name>
<feature type="transmembrane region" description="Helical" evidence="1">
    <location>
        <begin position="258"/>
        <end position="278"/>
    </location>
</feature>
<feature type="transmembrane region" description="Helical" evidence="1">
    <location>
        <begin position="218"/>
        <end position="238"/>
    </location>
</feature>
<proteinExistence type="predicted"/>
<feature type="transmembrane region" description="Helical" evidence="1">
    <location>
        <begin position="51"/>
        <end position="71"/>
    </location>
</feature>
<evidence type="ECO:0000313" key="3">
    <source>
        <dbReference type="EMBL" id="PRY36913.1"/>
    </source>
</evidence>
<evidence type="ECO:0000313" key="4">
    <source>
        <dbReference type="Proteomes" id="UP000239494"/>
    </source>
</evidence>